<keyword evidence="2" id="KW-1185">Reference proteome</keyword>
<comment type="caution">
    <text evidence="1">The sequence shown here is derived from an EMBL/GenBank/DDBJ whole genome shotgun (WGS) entry which is preliminary data.</text>
</comment>
<evidence type="ECO:0000313" key="1">
    <source>
        <dbReference type="EMBL" id="KAI1696938.1"/>
    </source>
</evidence>
<dbReference type="EMBL" id="JAKKPZ010000297">
    <property type="protein sequence ID" value="KAI1696938.1"/>
    <property type="molecule type" value="Genomic_DNA"/>
</dbReference>
<evidence type="ECO:0000313" key="2">
    <source>
        <dbReference type="Proteomes" id="UP001201812"/>
    </source>
</evidence>
<protein>
    <submittedName>
        <fullName evidence="1">Uncharacterized protein</fullName>
    </submittedName>
</protein>
<proteinExistence type="predicted"/>
<gene>
    <name evidence="1" type="ORF">DdX_18784</name>
</gene>
<sequence>MYNAHLGLNCWMEFLEQPGVKPIVSLRYFGREYIDNALDRLKEAFSSAVSPNAFKIIFVQVNDPLPIFREANKNSNEELELKKGLPVEYQEEYLENFDNYTLERSSN</sequence>
<accession>A0AAD4MKJ2</accession>
<dbReference type="AlphaFoldDB" id="A0AAD4MKJ2"/>
<name>A0AAD4MKJ2_9BILA</name>
<reference evidence="1" key="1">
    <citation type="submission" date="2022-01" db="EMBL/GenBank/DDBJ databases">
        <title>Genome Sequence Resource for Two Populations of Ditylenchus destructor, the Migratory Endoparasitic Phytonematode.</title>
        <authorList>
            <person name="Zhang H."/>
            <person name="Lin R."/>
            <person name="Xie B."/>
        </authorList>
    </citation>
    <scope>NUCLEOTIDE SEQUENCE</scope>
    <source>
        <strain evidence="1">BazhouSP</strain>
    </source>
</reference>
<organism evidence="1 2">
    <name type="scientific">Ditylenchus destructor</name>
    <dbReference type="NCBI Taxonomy" id="166010"/>
    <lineage>
        <taxon>Eukaryota</taxon>
        <taxon>Metazoa</taxon>
        <taxon>Ecdysozoa</taxon>
        <taxon>Nematoda</taxon>
        <taxon>Chromadorea</taxon>
        <taxon>Rhabditida</taxon>
        <taxon>Tylenchina</taxon>
        <taxon>Tylenchomorpha</taxon>
        <taxon>Sphaerularioidea</taxon>
        <taxon>Anguinidae</taxon>
        <taxon>Anguininae</taxon>
        <taxon>Ditylenchus</taxon>
    </lineage>
</organism>
<dbReference type="Proteomes" id="UP001201812">
    <property type="component" value="Unassembled WGS sequence"/>
</dbReference>